<reference evidence="2" key="1">
    <citation type="journal article" date="2020" name="New Phytol.">
        <title>Comparative genomics reveals dynamic genome evolution in host specialist ectomycorrhizal fungi.</title>
        <authorList>
            <person name="Lofgren L.A."/>
            <person name="Nguyen N.H."/>
            <person name="Vilgalys R."/>
            <person name="Ruytinx J."/>
            <person name="Liao H.L."/>
            <person name="Branco S."/>
            <person name="Kuo A."/>
            <person name="LaButti K."/>
            <person name="Lipzen A."/>
            <person name="Andreopoulos W."/>
            <person name="Pangilinan J."/>
            <person name="Riley R."/>
            <person name="Hundley H."/>
            <person name="Na H."/>
            <person name="Barry K."/>
            <person name="Grigoriev I.V."/>
            <person name="Stajich J.E."/>
            <person name="Kennedy P.G."/>
        </authorList>
    </citation>
    <scope>NUCLEOTIDE SEQUENCE</scope>
    <source>
        <strain evidence="2">FC423</strain>
    </source>
</reference>
<accession>A0A9P7JP66</accession>
<gene>
    <name evidence="2" type="ORF">F5147DRAFT_778952</name>
</gene>
<keyword evidence="3" id="KW-1185">Reference proteome</keyword>
<proteinExistence type="predicted"/>
<sequence>MSGCVPTKSFFVIDTRKPSPIPEEPDADVKMLDDAPTVPSAAPVPSDDDHPENHWIEPTDDSILPPAPFQETPDEVRYTPVYPARTQRPPSPATTSMPIQSHQPPRHLTNAEIETMLAQIQIDMQELRTHDDTIHNDLSRHIDELRANYIEQFSLQKGLVGRMARYLRDNQRAAASLVTTPPTFNPPPIVIPGTPIFPEFGSISALGRTVTNNIFTPDVFSTGACPAGDGSPVTRHEQAPTSSSTSTINPAPTIRESSLPIQQVVALPVPTHTVPTESMPSTSTICMLVTGSPNVLKDGQSVSAPLPQRLFAPQSRLQGRLVSARHAKNLSGDGPK</sequence>
<evidence type="ECO:0000256" key="1">
    <source>
        <dbReference type="SAM" id="MobiDB-lite"/>
    </source>
</evidence>
<feature type="compositionally biased region" description="Polar residues" evidence="1">
    <location>
        <begin position="239"/>
        <end position="251"/>
    </location>
</feature>
<dbReference type="AlphaFoldDB" id="A0A9P7JP66"/>
<feature type="compositionally biased region" description="Low complexity" evidence="1">
    <location>
        <begin position="34"/>
        <end position="45"/>
    </location>
</feature>
<feature type="compositionally biased region" description="Basic and acidic residues" evidence="1">
    <location>
        <begin position="47"/>
        <end position="57"/>
    </location>
</feature>
<feature type="region of interest" description="Disordered" evidence="1">
    <location>
        <begin position="227"/>
        <end position="251"/>
    </location>
</feature>
<dbReference type="GeneID" id="64704469"/>
<dbReference type="RefSeq" id="XP_041287606.1">
    <property type="nucleotide sequence ID" value="XM_041442210.1"/>
</dbReference>
<evidence type="ECO:0000313" key="2">
    <source>
        <dbReference type="EMBL" id="KAG2094644.1"/>
    </source>
</evidence>
<feature type="compositionally biased region" description="Polar residues" evidence="1">
    <location>
        <begin position="93"/>
        <end position="103"/>
    </location>
</feature>
<protein>
    <submittedName>
        <fullName evidence="2">Uncharacterized protein</fullName>
    </submittedName>
</protein>
<dbReference type="Proteomes" id="UP000823399">
    <property type="component" value="Unassembled WGS sequence"/>
</dbReference>
<evidence type="ECO:0000313" key="3">
    <source>
        <dbReference type="Proteomes" id="UP000823399"/>
    </source>
</evidence>
<dbReference type="EMBL" id="JABBWM010000078">
    <property type="protein sequence ID" value="KAG2094644.1"/>
    <property type="molecule type" value="Genomic_DNA"/>
</dbReference>
<comment type="caution">
    <text evidence="2">The sequence shown here is derived from an EMBL/GenBank/DDBJ whole genome shotgun (WGS) entry which is preliminary data.</text>
</comment>
<name>A0A9P7JP66_9AGAM</name>
<feature type="region of interest" description="Disordered" evidence="1">
    <location>
        <begin position="14"/>
        <end position="66"/>
    </location>
</feature>
<dbReference type="OrthoDB" id="2688142at2759"/>
<organism evidence="2 3">
    <name type="scientific">Suillus discolor</name>
    <dbReference type="NCBI Taxonomy" id="1912936"/>
    <lineage>
        <taxon>Eukaryota</taxon>
        <taxon>Fungi</taxon>
        <taxon>Dikarya</taxon>
        <taxon>Basidiomycota</taxon>
        <taxon>Agaricomycotina</taxon>
        <taxon>Agaricomycetes</taxon>
        <taxon>Agaricomycetidae</taxon>
        <taxon>Boletales</taxon>
        <taxon>Suillineae</taxon>
        <taxon>Suillaceae</taxon>
        <taxon>Suillus</taxon>
    </lineage>
</organism>
<feature type="region of interest" description="Disordered" evidence="1">
    <location>
        <begin position="85"/>
        <end position="105"/>
    </location>
</feature>